<feature type="compositionally biased region" description="Low complexity" evidence="1">
    <location>
        <begin position="43"/>
        <end position="56"/>
    </location>
</feature>
<reference evidence="2 3" key="1">
    <citation type="submission" date="2019-09" db="EMBL/GenBank/DDBJ databases">
        <title>A chromosome-level genome assembly of the Chinese tupelo Nyssa sinensis.</title>
        <authorList>
            <person name="Yang X."/>
            <person name="Kang M."/>
            <person name="Yang Y."/>
            <person name="Xiong H."/>
            <person name="Wang M."/>
            <person name="Zhang Z."/>
            <person name="Wang Z."/>
            <person name="Wu H."/>
            <person name="Ma T."/>
            <person name="Liu J."/>
            <person name="Xi Z."/>
        </authorList>
    </citation>
    <scope>NUCLEOTIDE SEQUENCE [LARGE SCALE GENOMIC DNA]</scope>
    <source>
        <strain evidence="2">J267</strain>
        <tissue evidence="2">Leaf</tissue>
    </source>
</reference>
<keyword evidence="3" id="KW-1185">Reference proteome</keyword>
<feature type="region of interest" description="Disordered" evidence="1">
    <location>
        <begin position="43"/>
        <end position="163"/>
    </location>
</feature>
<accession>A0A5J5A905</accession>
<dbReference type="AlphaFoldDB" id="A0A5J5A905"/>
<feature type="compositionally biased region" description="Basic and acidic residues" evidence="1">
    <location>
        <begin position="57"/>
        <end position="69"/>
    </location>
</feature>
<dbReference type="Pfam" id="PF05097">
    <property type="entry name" value="DUF688"/>
    <property type="match status" value="1"/>
</dbReference>
<dbReference type="OrthoDB" id="677721at2759"/>
<organism evidence="2 3">
    <name type="scientific">Nyssa sinensis</name>
    <dbReference type="NCBI Taxonomy" id="561372"/>
    <lineage>
        <taxon>Eukaryota</taxon>
        <taxon>Viridiplantae</taxon>
        <taxon>Streptophyta</taxon>
        <taxon>Embryophyta</taxon>
        <taxon>Tracheophyta</taxon>
        <taxon>Spermatophyta</taxon>
        <taxon>Magnoliopsida</taxon>
        <taxon>eudicotyledons</taxon>
        <taxon>Gunneridae</taxon>
        <taxon>Pentapetalae</taxon>
        <taxon>asterids</taxon>
        <taxon>Cornales</taxon>
        <taxon>Nyssaceae</taxon>
        <taxon>Nyssa</taxon>
    </lineage>
</organism>
<feature type="compositionally biased region" description="Low complexity" evidence="1">
    <location>
        <begin position="148"/>
        <end position="158"/>
    </location>
</feature>
<dbReference type="Proteomes" id="UP000325577">
    <property type="component" value="Linkage Group LG3"/>
</dbReference>
<name>A0A5J5A905_9ASTE</name>
<dbReference type="InterPro" id="IPR007789">
    <property type="entry name" value="DUF688"/>
</dbReference>
<evidence type="ECO:0000313" key="3">
    <source>
        <dbReference type="Proteomes" id="UP000325577"/>
    </source>
</evidence>
<dbReference type="PANTHER" id="PTHR33671:SF2">
    <property type="entry name" value="N-METHYLTRANSFERASE, PUTATIVE (DUF688)-RELATED"/>
    <property type="match status" value="1"/>
</dbReference>
<evidence type="ECO:0000313" key="2">
    <source>
        <dbReference type="EMBL" id="KAA8526286.1"/>
    </source>
</evidence>
<dbReference type="EMBL" id="CM018046">
    <property type="protein sequence ID" value="KAA8526286.1"/>
    <property type="molecule type" value="Genomic_DNA"/>
</dbReference>
<protein>
    <submittedName>
        <fullName evidence="2">Uncharacterized protein</fullName>
    </submittedName>
</protein>
<dbReference type="PANTHER" id="PTHR33671">
    <property type="entry name" value="N-METHYLTRANSFERASE, PUTATIVE (DUF688)-RELATED"/>
    <property type="match status" value="1"/>
</dbReference>
<evidence type="ECO:0000256" key="1">
    <source>
        <dbReference type="SAM" id="MobiDB-lite"/>
    </source>
</evidence>
<sequence>MGCNSHKKGPTSFRELLADRSTEWEIGSASPVVEKTLYIDSVHNVESPNPNSNSFSSDKKGLPDSRENDLEIVAKTGRTKKPPWIKNLHQESITSAKLPDNGNLDSEDQQPTKVENVENSHGSYTQFPLPPPPPKSPSESWLWRTLPSMSSRNPSSWSYLGTRTNTRNHAAKTTSVDPKWETIVKTAKVQHQHLRFSEELLTPVPET</sequence>
<gene>
    <name evidence="2" type="ORF">F0562_008511</name>
</gene>
<proteinExistence type="predicted"/>
<feature type="compositionally biased region" description="Polar residues" evidence="1">
    <location>
        <begin position="109"/>
        <end position="126"/>
    </location>
</feature>